<dbReference type="RefSeq" id="XP_030641197.1">
    <property type="nucleotide sequence ID" value="XM_030785337.1"/>
</dbReference>
<dbReference type="Proteomes" id="UP000504632">
    <property type="component" value="Chromosome 9"/>
</dbReference>
<evidence type="ECO:0000256" key="1">
    <source>
        <dbReference type="ARBA" id="ARBA00023054"/>
    </source>
</evidence>
<gene>
    <name evidence="6" type="primary">mtcl3a</name>
</gene>
<feature type="compositionally biased region" description="Polar residues" evidence="3">
    <location>
        <begin position="858"/>
        <end position="872"/>
    </location>
</feature>
<proteinExistence type="predicted"/>
<dbReference type="OrthoDB" id="8948289at2759"/>
<feature type="region of interest" description="Disordered" evidence="3">
    <location>
        <begin position="980"/>
        <end position="1056"/>
    </location>
</feature>
<organism evidence="5 6">
    <name type="scientific">Chanos chanos</name>
    <name type="common">Milkfish</name>
    <name type="synonym">Mugil chanos</name>
    <dbReference type="NCBI Taxonomy" id="29144"/>
    <lineage>
        <taxon>Eukaryota</taxon>
        <taxon>Metazoa</taxon>
        <taxon>Chordata</taxon>
        <taxon>Craniata</taxon>
        <taxon>Vertebrata</taxon>
        <taxon>Euteleostomi</taxon>
        <taxon>Actinopterygii</taxon>
        <taxon>Neopterygii</taxon>
        <taxon>Teleostei</taxon>
        <taxon>Ostariophysi</taxon>
        <taxon>Gonorynchiformes</taxon>
        <taxon>Chanidae</taxon>
        <taxon>Chanos</taxon>
    </lineage>
</organism>
<feature type="region of interest" description="Disordered" evidence="3">
    <location>
        <begin position="771"/>
        <end position="791"/>
    </location>
</feature>
<evidence type="ECO:0000256" key="3">
    <source>
        <dbReference type="SAM" id="MobiDB-lite"/>
    </source>
</evidence>
<protein>
    <submittedName>
        <fullName evidence="6">Protein SOGA3a</fullName>
    </submittedName>
</protein>
<feature type="region of interest" description="Disordered" evidence="3">
    <location>
        <begin position="505"/>
        <end position="530"/>
    </location>
</feature>
<dbReference type="PANTHER" id="PTHR15705:SF1">
    <property type="entry name" value="RIKEN CDNA 9330159F19 GENE"/>
    <property type="match status" value="1"/>
</dbReference>
<feature type="region of interest" description="Disordered" evidence="3">
    <location>
        <begin position="36"/>
        <end position="55"/>
    </location>
</feature>
<dbReference type="FunCoup" id="A0A6J2WBD0">
    <property type="interactions" value="606"/>
</dbReference>
<dbReference type="PANTHER" id="PTHR15705">
    <property type="entry name" value="MCG7194, ISOFORM CRA_A"/>
    <property type="match status" value="1"/>
</dbReference>
<feature type="compositionally biased region" description="Basic and acidic residues" evidence="3">
    <location>
        <begin position="998"/>
        <end position="1012"/>
    </location>
</feature>
<evidence type="ECO:0000259" key="4">
    <source>
        <dbReference type="Pfam" id="PF14818"/>
    </source>
</evidence>
<feature type="coiled-coil region" evidence="2">
    <location>
        <begin position="223"/>
        <end position="257"/>
    </location>
</feature>
<reference evidence="6" key="1">
    <citation type="submission" date="2025-08" db="UniProtKB">
        <authorList>
            <consortium name="RefSeq"/>
        </authorList>
    </citation>
    <scope>IDENTIFICATION</scope>
</reference>
<evidence type="ECO:0000256" key="2">
    <source>
        <dbReference type="SAM" id="Coils"/>
    </source>
</evidence>
<dbReference type="AlphaFoldDB" id="A0A6J2WBD0"/>
<evidence type="ECO:0000313" key="6">
    <source>
        <dbReference type="RefSeq" id="XP_030641197.1"/>
    </source>
</evidence>
<keyword evidence="5" id="KW-1185">Reference proteome</keyword>
<name>A0A6J2WBD0_CHACN</name>
<evidence type="ECO:0000313" key="5">
    <source>
        <dbReference type="Proteomes" id="UP000504632"/>
    </source>
</evidence>
<dbReference type="GeneID" id="115821517"/>
<feature type="region of interest" description="Disordered" evidence="3">
    <location>
        <begin position="858"/>
        <end position="917"/>
    </location>
</feature>
<feature type="compositionally biased region" description="Polar residues" evidence="3">
    <location>
        <begin position="289"/>
        <end position="315"/>
    </location>
</feature>
<feature type="compositionally biased region" description="Polar residues" evidence="3">
    <location>
        <begin position="980"/>
        <end position="995"/>
    </location>
</feature>
<feature type="compositionally biased region" description="Low complexity" evidence="3">
    <location>
        <begin position="1037"/>
        <end position="1053"/>
    </location>
</feature>
<keyword evidence="1 2" id="KW-0175">Coiled coil</keyword>
<sequence>MWNAFGSGSGLHGGAGGYVSKAQGWEFIPCSRLERERGRGNNRSPHRTLSSPASVSLGHFYERPLPGVGAAQSSQHSRLKKKIEDLKKRHEQDKEEWMREKELLLRQVADIQGGENRRILLDLKSVLDEVQLEVKREEAKRGELQLQYTKDRCAWELERAELKCRIAQLEAKGHSSVLESVRGLESGDTLRREREEQKRLLADTHTAAMDLRCRLESNERDWMREKSELLERFDSERKAWENQLRHMQQKVEELCHEVRARREGGDIGANVETSGCALRLSLHSASTVSSALTDPSEARSSSYSELLTQPSNDSIDSPGRHSRSGNEPYDPCCSVQSKPADHHSTGKCDPVQQQAIDTGELEDILFECLGKRLDSEQGAGPSIGQENLLDPFRGFQSMEIKCGSDKKKNTTALNAALQEIARVSEELCSYHDEIRKKSEIKRSHTESLFFPGGVEMVDNLKSKSDTGNTGYNLNDWCKDLEALDEQSWITWEGISKEPNVLENEAKAPLKKRPAPPVPPRSTSWYMSSPPPPESELNVLESFAERRCHGACIHLERKCNSPSVVRKFEAMLQENEGKILTDSGIVSCTVPADSKCNISCCQTRWSCDGSRFGSSKSSTYVPVQKCLSDVNILATGLENSSDNREGENKKSFLGLPQQIDPDFPRKALTVELTSSSPNILASFTNTITPRRNEMLEKKTAEFNRTLFQAEMGRGIHDDGLNSTDTSANHGLDCAPRYLEVKSTDTDSDLVLQYPERNMADALCDLMAECPEGESKATGSHTVPQLESKPKEPSFELPLLCQDIKEGEIPLDLPTQYPVNRLKEFTSQTPTSFYPSIHVQKQETKPPSTEHILSTLSQLAPSVSVSQTDGTSPTRARPQVEKIGKAKAVVSDQPPAEAKTKQPGRPKQDTPNIKSRVLEDNPWKPLTLAAYPRPVESRSNYGAIERILKSYEDSSRSHQQLQPSQGTEEDLKELLDMLDNQQQSKSNQKPLHTQHPQAATHKETHVTVKQRKESAVSVKKTFSRPACPAKRRLPSRWASRSPSSSSTSSSTSSSPITHPLVSTQKQTFSYSAFHTETAIL</sequence>
<dbReference type="InterPro" id="IPR027882">
    <property type="entry name" value="SOGA1/2-like_CC"/>
</dbReference>
<feature type="region of interest" description="Disordered" evidence="3">
    <location>
        <begin position="289"/>
        <end position="349"/>
    </location>
</feature>
<accession>A0A6J2WBD0</accession>
<feature type="coiled-coil region" evidence="2">
    <location>
        <begin position="76"/>
        <end position="147"/>
    </location>
</feature>
<feature type="domain" description="SOGA 1/2-like coiled-coil" evidence="4">
    <location>
        <begin position="209"/>
        <end position="262"/>
    </location>
</feature>
<dbReference type="Pfam" id="PF14818">
    <property type="entry name" value="SOGA1-2-like_CC"/>
    <property type="match status" value="1"/>
</dbReference>
<dbReference type="CTD" id="558933"/>
<dbReference type="InParanoid" id="A0A6J2WBD0"/>